<accession>A0A368L9D5</accession>
<feature type="domain" description="Ancillary SecYEG translocon subunit/Cell division coordinator CpoB TPR" evidence="9">
    <location>
        <begin position="15"/>
        <end position="208"/>
    </location>
</feature>
<keyword evidence="11" id="KW-1185">Reference proteome</keyword>
<keyword evidence="4 8" id="KW-0812">Transmembrane</keyword>
<proteinExistence type="predicted"/>
<evidence type="ECO:0000313" key="10">
    <source>
        <dbReference type="EMBL" id="RCS59849.1"/>
    </source>
</evidence>
<evidence type="ECO:0000256" key="7">
    <source>
        <dbReference type="ARBA" id="ARBA00023186"/>
    </source>
</evidence>
<dbReference type="InterPro" id="IPR026039">
    <property type="entry name" value="YfgM"/>
</dbReference>
<keyword evidence="6 8" id="KW-0472">Membrane</keyword>
<gene>
    <name evidence="10" type="ORF">DU000_03905</name>
</gene>
<dbReference type="InterPro" id="IPR018704">
    <property type="entry name" value="SecYEG/CpoB_TPR"/>
</dbReference>
<keyword evidence="3" id="KW-1003">Cell membrane</keyword>
<sequence length="210" mass="23525">MAYDLEEQEQLANLKAFWAKYGNAITAVITILALVFAGYRAWDYYQQRQAAQASVVYDALLDGVKKQDMAKVKEATSELLDKYKRTTYAQMAALVAAKAYVTVADTRAAKAQLEWLIGHAQDESFTHIARIRLAGLLLDEKAFEDALKLLQKDPPAAFMAQYADRRGDIYLAQNKLAEAKAEFNKAYEALDAESPLRNVIELKRDAIHAS</sequence>
<dbReference type="PANTHER" id="PTHR38035:SF1">
    <property type="entry name" value="ANCILLARY SECYEG TRANSLOCON SUBUNIT"/>
    <property type="match status" value="1"/>
</dbReference>
<organism evidence="10 11">
    <name type="scientific">Parvibium lacunae</name>
    <dbReference type="NCBI Taxonomy" id="1888893"/>
    <lineage>
        <taxon>Bacteria</taxon>
        <taxon>Pseudomonadati</taxon>
        <taxon>Pseudomonadota</taxon>
        <taxon>Betaproteobacteria</taxon>
        <taxon>Burkholderiales</taxon>
        <taxon>Alcaligenaceae</taxon>
        <taxon>Parvibium</taxon>
    </lineage>
</organism>
<keyword evidence="7" id="KW-0143">Chaperone</keyword>
<evidence type="ECO:0000256" key="4">
    <source>
        <dbReference type="ARBA" id="ARBA00022692"/>
    </source>
</evidence>
<evidence type="ECO:0000256" key="5">
    <source>
        <dbReference type="ARBA" id="ARBA00022989"/>
    </source>
</evidence>
<dbReference type="OrthoDB" id="8521102at2"/>
<feature type="transmembrane region" description="Helical" evidence="8">
    <location>
        <begin position="21"/>
        <end position="39"/>
    </location>
</feature>
<keyword evidence="5 8" id="KW-1133">Transmembrane helix</keyword>
<dbReference type="PANTHER" id="PTHR38035">
    <property type="entry name" value="UPF0070 PROTEIN YFGM"/>
    <property type="match status" value="1"/>
</dbReference>
<evidence type="ECO:0000256" key="8">
    <source>
        <dbReference type="SAM" id="Phobius"/>
    </source>
</evidence>
<dbReference type="GO" id="GO:0005886">
    <property type="term" value="C:plasma membrane"/>
    <property type="evidence" value="ECO:0007669"/>
    <property type="project" value="UniProtKB-SubCell"/>
</dbReference>
<evidence type="ECO:0000259" key="9">
    <source>
        <dbReference type="Pfam" id="PF09976"/>
    </source>
</evidence>
<comment type="caution">
    <text evidence="10">The sequence shown here is derived from an EMBL/GenBank/DDBJ whole genome shotgun (WGS) entry which is preliminary data.</text>
</comment>
<evidence type="ECO:0000256" key="6">
    <source>
        <dbReference type="ARBA" id="ARBA00023136"/>
    </source>
</evidence>
<dbReference type="GO" id="GO:0044877">
    <property type="term" value="F:protein-containing complex binding"/>
    <property type="evidence" value="ECO:0007669"/>
    <property type="project" value="InterPro"/>
</dbReference>
<dbReference type="PIRSF" id="PIRSF006170">
    <property type="entry name" value="YfgM"/>
    <property type="match status" value="1"/>
</dbReference>
<evidence type="ECO:0000313" key="11">
    <source>
        <dbReference type="Proteomes" id="UP000252357"/>
    </source>
</evidence>
<dbReference type="Proteomes" id="UP000252357">
    <property type="component" value="Unassembled WGS sequence"/>
</dbReference>
<dbReference type="AlphaFoldDB" id="A0A368L9D5"/>
<evidence type="ECO:0000256" key="3">
    <source>
        <dbReference type="ARBA" id="ARBA00022475"/>
    </source>
</evidence>
<comment type="subcellular location">
    <subcellularLocation>
        <location evidence="2">Cell membrane</location>
    </subcellularLocation>
    <subcellularLocation>
        <location evidence="1">Membrane</location>
        <topology evidence="1">Single-pass membrane protein</topology>
    </subcellularLocation>
</comment>
<protein>
    <recommendedName>
        <fullName evidence="9">Ancillary SecYEG translocon subunit/Cell division coordinator CpoB TPR domain-containing protein</fullName>
    </recommendedName>
</protein>
<dbReference type="Pfam" id="PF09976">
    <property type="entry name" value="TPR_21"/>
    <property type="match status" value="1"/>
</dbReference>
<dbReference type="EMBL" id="QPGB01000001">
    <property type="protein sequence ID" value="RCS59849.1"/>
    <property type="molecule type" value="Genomic_DNA"/>
</dbReference>
<name>A0A368L9D5_9BURK</name>
<evidence type="ECO:0000256" key="2">
    <source>
        <dbReference type="ARBA" id="ARBA00004236"/>
    </source>
</evidence>
<dbReference type="RefSeq" id="WP_114401997.1">
    <property type="nucleotide sequence ID" value="NZ_QPGB01000001.1"/>
</dbReference>
<evidence type="ECO:0000256" key="1">
    <source>
        <dbReference type="ARBA" id="ARBA00004167"/>
    </source>
</evidence>
<reference evidence="10 11" key="1">
    <citation type="journal article" date="2018" name="Int. J. Syst. Evol. Microbiol.">
        <title>Parvibium lacunae gen. nov., sp. nov., a new member of the family Alcaligenaceae isolated from a freshwater pond.</title>
        <authorList>
            <person name="Chen W.M."/>
            <person name="Xie P.B."/>
            <person name="Hsu M.Y."/>
            <person name="Sheu S.Y."/>
        </authorList>
    </citation>
    <scope>NUCLEOTIDE SEQUENCE [LARGE SCALE GENOMIC DNA]</scope>
    <source>
        <strain evidence="10 11">KMB9</strain>
    </source>
</reference>